<evidence type="ECO:0000313" key="1">
    <source>
        <dbReference type="EMBL" id="CUG86616.1"/>
    </source>
</evidence>
<feature type="non-terminal residue" evidence="1">
    <location>
        <position position="1"/>
    </location>
</feature>
<keyword evidence="2" id="KW-1185">Reference proteome</keyword>
<reference evidence="2" key="1">
    <citation type="submission" date="2015-09" db="EMBL/GenBank/DDBJ databases">
        <authorList>
            <consortium name="Pathogen Informatics"/>
        </authorList>
    </citation>
    <scope>NUCLEOTIDE SEQUENCE [LARGE SCALE GENOMIC DNA]</scope>
    <source>
        <strain evidence="2">Lake Konstanz</strain>
    </source>
</reference>
<dbReference type="EMBL" id="CYKH01001344">
    <property type="protein sequence ID" value="CUG86616.1"/>
    <property type="molecule type" value="Genomic_DNA"/>
</dbReference>
<proteinExistence type="predicted"/>
<protein>
    <submittedName>
        <fullName evidence="1">Uncharacterized protein</fullName>
    </submittedName>
</protein>
<name>A0A0S4J919_BODSA</name>
<dbReference type="VEuPathDB" id="TriTrypDB:BSAL_93940"/>
<dbReference type="AlphaFoldDB" id="A0A0S4J919"/>
<accession>A0A0S4J919</accession>
<dbReference type="Proteomes" id="UP000051952">
    <property type="component" value="Unassembled WGS sequence"/>
</dbReference>
<gene>
    <name evidence="1" type="ORF">BSAL_93940</name>
</gene>
<evidence type="ECO:0000313" key="2">
    <source>
        <dbReference type="Proteomes" id="UP000051952"/>
    </source>
</evidence>
<organism evidence="1 2">
    <name type="scientific">Bodo saltans</name>
    <name type="common">Flagellated protozoan</name>
    <dbReference type="NCBI Taxonomy" id="75058"/>
    <lineage>
        <taxon>Eukaryota</taxon>
        <taxon>Discoba</taxon>
        <taxon>Euglenozoa</taxon>
        <taxon>Kinetoplastea</taxon>
        <taxon>Metakinetoplastina</taxon>
        <taxon>Eubodonida</taxon>
        <taxon>Bodonidae</taxon>
        <taxon>Bodo</taxon>
    </lineage>
</organism>
<sequence length="583" mass="62577">DAIKWFGRCNCSGHWSSAEQFASSVEAIIVGADTATLPQEVKVLSTALYIAAVEETSSSSLQRVVVTPAGRDALVAMCKYATTDDSVEALAKTLLYFIMTPRSDKMLLTPLVRNAFVSLATHATAPMSVGYVSNAIENLVLRRAVSLFLDAHTSATTSVRDALVTMAPFATTPAAVQSLSSAFRAIMKALFHGCSGRTRGSQNLTDEFVTPTVIDAIISMSQFATTSSSVLSLMIAFGVATSVFLRLNWAIPSGSFRGPSRRGLHGMIANKGVCGTIISLAKFATTPEAIAYLGGTVDVFDGQVNLWSTFFANEAFRDAFVLMAPLAASTSASHGLAKAMLAIVERVPKSVELFACVEVLRGCGHLHRYTNDSDEARECVDRLLQCLITCGKGGVNFPNDVRVPENERDNTIDEVSQCVGAAMVAFRRDPMRTSDAIPSYPTSSTLRQSDQLAPSTTIQLPFLEHSDGWMLFPHQFAAVVVDLMYCITPTVPLSRAAKAAMLSSGGCRQGHLLGPLTVSLSAHRILHSGHEAFQEAAIGGAPPFLLQCFVNDSTVVVRCLDYLHGARAIFRRLILILSIIHSL</sequence>